<keyword evidence="1" id="KW-0805">Transcription regulation</keyword>
<dbReference type="RefSeq" id="WP_327095578.1">
    <property type="nucleotide sequence ID" value="NZ_CP109149.1"/>
</dbReference>
<evidence type="ECO:0000256" key="1">
    <source>
        <dbReference type="ARBA" id="ARBA00023015"/>
    </source>
</evidence>
<evidence type="ECO:0000256" key="2">
    <source>
        <dbReference type="ARBA" id="ARBA00023125"/>
    </source>
</evidence>
<evidence type="ECO:0000259" key="6">
    <source>
        <dbReference type="PROSITE" id="PS50977"/>
    </source>
</evidence>
<evidence type="ECO:0000313" key="7">
    <source>
        <dbReference type="EMBL" id="WUV42270.1"/>
    </source>
</evidence>
<dbReference type="PROSITE" id="PS50977">
    <property type="entry name" value="HTH_TETR_2"/>
    <property type="match status" value="1"/>
</dbReference>
<evidence type="ECO:0000256" key="4">
    <source>
        <dbReference type="PROSITE-ProRule" id="PRU00335"/>
    </source>
</evidence>
<dbReference type="InterPro" id="IPR001647">
    <property type="entry name" value="HTH_TetR"/>
</dbReference>
<dbReference type="InterPro" id="IPR009057">
    <property type="entry name" value="Homeodomain-like_sf"/>
</dbReference>
<dbReference type="PROSITE" id="PS01081">
    <property type="entry name" value="HTH_TETR_1"/>
    <property type="match status" value="1"/>
</dbReference>
<keyword evidence="8" id="KW-1185">Reference proteome</keyword>
<dbReference type="Pfam" id="PF17754">
    <property type="entry name" value="TetR_C_14"/>
    <property type="match status" value="1"/>
</dbReference>
<dbReference type="InterPro" id="IPR041347">
    <property type="entry name" value="MftR_C"/>
</dbReference>
<dbReference type="PANTHER" id="PTHR30055:SF234">
    <property type="entry name" value="HTH-TYPE TRANSCRIPTIONAL REGULATOR BETI"/>
    <property type="match status" value="1"/>
</dbReference>
<dbReference type="EMBL" id="CP109441">
    <property type="protein sequence ID" value="WUV42270.1"/>
    <property type="molecule type" value="Genomic_DNA"/>
</dbReference>
<evidence type="ECO:0000256" key="3">
    <source>
        <dbReference type="ARBA" id="ARBA00023163"/>
    </source>
</evidence>
<feature type="region of interest" description="Disordered" evidence="5">
    <location>
        <begin position="1"/>
        <end position="37"/>
    </location>
</feature>
<dbReference type="PANTHER" id="PTHR30055">
    <property type="entry name" value="HTH-TYPE TRANSCRIPTIONAL REGULATOR RUTR"/>
    <property type="match status" value="1"/>
</dbReference>
<keyword evidence="2 4" id="KW-0238">DNA-binding</keyword>
<feature type="domain" description="HTH tetR-type" evidence="6">
    <location>
        <begin position="40"/>
        <end position="100"/>
    </location>
</feature>
<proteinExistence type="predicted"/>
<accession>A0ABZ1YGE8</accession>
<dbReference type="Gene3D" id="1.10.357.10">
    <property type="entry name" value="Tetracycline Repressor, domain 2"/>
    <property type="match status" value="1"/>
</dbReference>
<dbReference type="Pfam" id="PF00440">
    <property type="entry name" value="TetR_N"/>
    <property type="match status" value="1"/>
</dbReference>
<dbReference type="PRINTS" id="PR00455">
    <property type="entry name" value="HTHTETR"/>
</dbReference>
<dbReference type="InterPro" id="IPR023772">
    <property type="entry name" value="DNA-bd_HTH_TetR-type_CS"/>
</dbReference>
<name>A0ABZ1YGE8_9NOCA</name>
<protein>
    <submittedName>
        <fullName evidence="7">TetR/AcrR family transcriptional regulator</fullName>
    </submittedName>
</protein>
<dbReference type="Proteomes" id="UP001432062">
    <property type="component" value="Chromosome"/>
</dbReference>
<organism evidence="7 8">
    <name type="scientific">Nocardia vinacea</name>
    <dbReference type="NCBI Taxonomy" id="96468"/>
    <lineage>
        <taxon>Bacteria</taxon>
        <taxon>Bacillati</taxon>
        <taxon>Actinomycetota</taxon>
        <taxon>Actinomycetes</taxon>
        <taxon>Mycobacteriales</taxon>
        <taxon>Nocardiaceae</taxon>
        <taxon>Nocardia</taxon>
    </lineage>
</organism>
<reference evidence="7" key="1">
    <citation type="submission" date="2022-10" db="EMBL/GenBank/DDBJ databases">
        <title>The complete genomes of actinobacterial strains from the NBC collection.</title>
        <authorList>
            <person name="Joergensen T.S."/>
            <person name="Alvarez Arevalo M."/>
            <person name="Sterndorff E.B."/>
            <person name="Faurdal D."/>
            <person name="Vuksanovic O."/>
            <person name="Mourched A.-S."/>
            <person name="Charusanti P."/>
            <person name="Shaw S."/>
            <person name="Blin K."/>
            <person name="Weber T."/>
        </authorList>
    </citation>
    <scope>NUCLEOTIDE SEQUENCE</scope>
    <source>
        <strain evidence="7">NBC_01482</strain>
    </source>
</reference>
<gene>
    <name evidence="7" type="ORF">OG563_23640</name>
</gene>
<evidence type="ECO:0000313" key="8">
    <source>
        <dbReference type="Proteomes" id="UP001432062"/>
    </source>
</evidence>
<dbReference type="InterPro" id="IPR050109">
    <property type="entry name" value="HTH-type_TetR-like_transc_reg"/>
</dbReference>
<feature type="DNA-binding region" description="H-T-H motif" evidence="4">
    <location>
        <begin position="63"/>
        <end position="82"/>
    </location>
</feature>
<sequence length="247" mass="26558">MLESSTPIGASATAEDAVRAPANPGPSAPGSPGLRERKKQQTRLRIIEVALDLCDAQGFDATTVEQIADRADVSPRTINRYFDSKEAIVLGPVKDFGLAIAECLRGLPVTGNELQSLREAFLLVVDQAAVNVEGPLSFRRFQQMQRILRSSPTVSAQSMELADDKNAAIADVIAERLGTQPDALPVQLVVGAWQLIGHLSMECQNSIFDEEDTAAAAAEARTGFTTSFDEFMRVCTGQPATEPAETR</sequence>
<dbReference type="SUPFAM" id="SSF46689">
    <property type="entry name" value="Homeodomain-like"/>
    <property type="match status" value="1"/>
</dbReference>
<keyword evidence="3" id="KW-0804">Transcription</keyword>
<evidence type="ECO:0000256" key="5">
    <source>
        <dbReference type="SAM" id="MobiDB-lite"/>
    </source>
</evidence>